<dbReference type="RefSeq" id="WP_166678041.1">
    <property type="nucleotide sequence ID" value="NZ_SODF01000001.1"/>
</dbReference>
<proteinExistence type="predicted"/>
<organism evidence="1 2">
    <name type="scientific">Kribbella kalugense</name>
    <dbReference type="NCBI Taxonomy" id="2512221"/>
    <lineage>
        <taxon>Bacteria</taxon>
        <taxon>Bacillati</taxon>
        <taxon>Actinomycetota</taxon>
        <taxon>Actinomycetes</taxon>
        <taxon>Propionibacteriales</taxon>
        <taxon>Kribbellaceae</taxon>
        <taxon>Kribbella</taxon>
    </lineage>
</organism>
<gene>
    <name evidence="1" type="ORF">EV650_1207</name>
</gene>
<reference evidence="1 2" key="1">
    <citation type="submission" date="2019-03" db="EMBL/GenBank/DDBJ databases">
        <title>Genomic Encyclopedia of Type Strains, Phase III (KMG-III): the genomes of soil and plant-associated and newly described type strains.</title>
        <authorList>
            <person name="Whitman W."/>
        </authorList>
    </citation>
    <scope>NUCLEOTIDE SEQUENCE [LARGE SCALE GENOMIC DNA]</scope>
    <source>
        <strain evidence="1 2">VKM Ac-2570</strain>
    </source>
</reference>
<dbReference type="Gene3D" id="1.20.120.450">
    <property type="entry name" value="dinb family like domain"/>
    <property type="match status" value="1"/>
</dbReference>
<protein>
    <submittedName>
        <fullName evidence="1">Uncharacterized protein DUF664</fullName>
    </submittedName>
</protein>
<dbReference type="Proteomes" id="UP000295447">
    <property type="component" value="Unassembled WGS sequence"/>
</dbReference>
<dbReference type="AlphaFoldDB" id="A0A4R8A2I0"/>
<evidence type="ECO:0000313" key="2">
    <source>
        <dbReference type="Proteomes" id="UP000295447"/>
    </source>
</evidence>
<keyword evidence="2" id="KW-1185">Reference proteome</keyword>
<dbReference type="Pfam" id="PF04978">
    <property type="entry name" value="MST"/>
    <property type="match status" value="1"/>
</dbReference>
<dbReference type="InterPro" id="IPR007061">
    <property type="entry name" value="MST-like"/>
</dbReference>
<dbReference type="SUPFAM" id="SSF109854">
    <property type="entry name" value="DinB/YfiT-like putative metalloenzymes"/>
    <property type="match status" value="1"/>
</dbReference>
<dbReference type="EMBL" id="SODF01000001">
    <property type="protein sequence ID" value="TDW22370.1"/>
    <property type="molecule type" value="Genomic_DNA"/>
</dbReference>
<dbReference type="InterPro" id="IPR034660">
    <property type="entry name" value="DinB/YfiT-like"/>
</dbReference>
<evidence type="ECO:0000313" key="1">
    <source>
        <dbReference type="EMBL" id="TDW22370.1"/>
    </source>
</evidence>
<accession>A0A4R8A2I0</accession>
<sequence length="149" mass="15981">MTTELEQLTETLDGLRAGVLKKLAGLSETDARRSTVDSGTNVAGLVQHLTFVESLWFEEVVAGGKASRGKRSMQVDPEAALKTLRAEYKAACAASDEIIAKLGDLDAPVTRNGKTHNLRWAVLAVIGETSRHAGHADIIREQIDGTTGR</sequence>
<comment type="caution">
    <text evidence="1">The sequence shown here is derived from an EMBL/GenBank/DDBJ whole genome shotgun (WGS) entry which is preliminary data.</text>
</comment>
<name>A0A4R8A2I0_9ACTN</name>